<dbReference type="Pfam" id="PF10294">
    <property type="entry name" value="Methyltransf_16"/>
    <property type="match status" value="1"/>
</dbReference>
<sequence length="343" mass="36926">MSLTEILGSEPIVDPEEDAFVVFSQDIPSQSLGFFDEQAATLEFNVAGHDLVIHHSKGLLTSDRRAGTTGAEPHQSRPLQYPYPYPYPHPQHQHQTNTPPTPAIWKVTPLFAAWISSPTNFLFKTSLITPSSTVLELGAGVSGIVALSLGPLVARYIATDQAYVLKLLRQNIAENAATVFGSQQQQSQQGRKGKSSRNGNGNGNAGKKGGGGLGHWESRITALELDWETDAVAHLPHVDLIVSCDCVYNEALVEPLNATCAAICKLRAAAEDNGNGNGGGGGDDAEIRPTLCLIAQQLRSPDVFETWLKSFHEKFWAWQVPGSMLGKELGEGSGFVVYVGVVR</sequence>
<evidence type="ECO:0000256" key="1">
    <source>
        <dbReference type="SAM" id="MobiDB-lite"/>
    </source>
</evidence>
<dbReference type="GO" id="GO:0032991">
    <property type="term" value="C:protein-containing complex"/>
    <property type="evidence" value="ECO:0007669"/>
    <property type="project" value="TreeGrafter"/>
</dbReference>
<dbReference type="PANTHER" id="PTHR14614:SF109">
    <property type="entry name" value="RIBOSOMAL LYSINE N-METHYLTRANSFERASE 5"/>
    <property type="match status" value="1"/>
</dbReference>
<accession>A0A364N8T6</accession>
<keyword evidence="3" id="KW-1185">Reference proteome</keyword>
<protein>
    <submittedName>
        <fullName evidence="2">Diaminohydroxyphosphoribosylamino-pyrimidine deaminase</fullName>
    </submittedName>
</protein>
<dbReference type="GO" id="GO:0005829">
    <property type="term" value="C:cytosol"/>
    <property type="evidence" value="ECO:0007669"/>
    <property type="project" value="TreeGrafter"/>
</dbReference>
<reference evidence="3" key="1">
    <citation type="submission" date="2018-05" db="EMBL/GenBank/DDBJ databases">
        <title>Draft genome sequence of Stemphylium lycopersici strain CIDEFI 213.</title>
        <authorList>
            <person name="Medina R."/>
            <person name="Franco M.E.E."/>
            <person name="Lucentini C.G."/>
            <person name="Saparrat M.C.N."/>
            <person name="Balatti P.A."/>
        </authorList>
    </citation>
    <scope>NUCLEOTIDE SEQUENCE [LARGE SCALE GENOMIC DNA]</scope>
    <source>
        <strain evidence="3">CIDEFI 213</strain>
    </source>
</reference>
<dbReference type="STRING" id="183478.A0A364N8T6"/>
<dbReference type="GO" id="GO:0008757">
    <property type="term" value="F:S-adenosylmethionine-dependent methyltransferase activity"/>
    <property type="evidence" value="ECO:0007669"/>
    <property type="project" value="UniProtKB-ARBA"/>
</dbReference>
<evidence type="ECO:0000313" key="3">
    <source>
        <dbReference type="Proteomes" id="UP000249619"/>
    </source>
</evidence>
<name>A0A364N8T6_STELY</name>
<dbReference type="InterPro" id="IPR019410">
    <property type="entry name" value="Methyltransf_16"/>
</dbReference>
<dbReference type="InterPro" id="IPR029063">
    <property type="entry name" value="SAM-dependent_MTases_sf"/>
</dbReference>
<feature type="compositionally biased region" description="Gly residues" evidence="1">
    <location>
        <begin position="200"/>
        <end position="213"/>
    </location>
</feature>
<comment type="caution">
    <text evidence="2">The sequence shown here is derived from an EMBL/GenBank/DDBJ whole genome shotgun (WGS) entry which is preliminary data.</text>
</comment>
<dbReference type="EMBL" id="QGDH01000031">
    <property type="protein sequence ID" value="RAR13748.1"/>
    <property type="molecule type" value="Genomic_DNA"/>
</dbReference>
<proteinExistence type="predicted"/>
<dbReference type="SUPFAM" id="SSF53335">
    <property type="entry name" value="S-adenosyl-L-methionine-dependent methyltransferases"/>
    <property type="match status" value="1"/>
</dbReference>
<dbReference type="PANTHER" id="PTHR14614">
    <property type="entry name" value="HEPATOCELLULAR CARCINOMA-ASSOCIATED ANTIGEN"/>
    <property type="match status" value="1"/>
</dbReference>
<evidence type="ECO:0000313" key="2">
    <source>
        <dbReference type="EMBL" id="RAR13748.1"/>
    </source>
</evidence>
<dbReference type="AlphaFoldDB" id="A0A364N8T6"/>
<organism evidence="2 3">
    <name type="scientific">Stemphylium lycopersici</name>
    <name type="common">Tomato gray leaf spot disease fungus</name>
    <name type="synonym">Thyrospora lycopersici</name>
    <dbReference type="NCBI Taxonomy" id="183478"/>
    <lineage>
        <taxon>Eukaryota</taxon>
        <taxon>Fungi</taxon>
        <taxon>Dikarya</taxon>
        <taxon>Ascomycota</taxon>
        <taxon>Pezizomycotina</taxon>
        <taxon>Dothideomycetes</taxon>
        <taxon>Pleosporomycetidae</taxon>
        <taxon>Pleosporales</taxon>
        <taxon>Pleosporineae</taxon>
        <taxon>Pleosporaceae</taxon>
        <taxon>Stemphylium</taxon>
    </lineage>
</organism>
<feature type="compositionally biased region" description="Low complexity" evidence="1">
    <location>
        <begin position="181"/>
        <end position="190"/>
    </location>
</feature>
<dbReference type="Gene3D" id="3.40.50.150">
    <property type="entry name" value="Vaccinia Virus protein VP39"/>
    <property type="match status" value="1"/>
</dbReference>
<gene>
    <name evidence="2" type="ORF">DDE83_002933</name>
</gene>
<feature type="region of interest" description="Disordered" evidence="1">
    <location>
        <begin position="179"/>
        <end position="213"/>
    </location>
</feature>
<dbReference type="Proteomes" id="UP000249619">
    <property type="component" value="Unassembled WGS sequence"/>
</dbReference>